<keyword evidence="3" id="KW-1185">Reference proteome</keyword>
<protein>
    <submittedName>
        <fullName evidence="2">Uncharacterized protein</fullName>
    </submittedName>
</protein>
<feature type="transmembrane region" description="Helical" evidence="1">
    <location>
        <begin position="7"/>
        <end position="24"/>
    </location>
</feature>
<organism evidence="2 3">
    <name type="scientific">Salicibibacter cibarius</name>
    <dbReference type="NCBI Taxonomy" id="2743000"/>
    <lineage>
        <taxon>Bacteria</taxon>
        <taxon>Bacillati</taxon>
        <taxon>Bacillota</taxon>
        <taxon>Bacilli</taxon>
        <taxon>Bacillales</taxon>
        <taxon>Bacillaceae</taxon>
        <taxon>Salicibibacter</taxon>
    </lineage>
</organism>
<keyword evidence="1" id="KW-1133">Transmembrane helix</keyword>
<name>A0A7T6Z7F5_9BACI</name>
<accession>A0A7T6Z7F5</accession>
<evidence type="ECO:0000256" key="1">
    <source>
        <dbReference type="SAM" id="Phobius"/>
    </source>
</evidence>
<evidence type="ECO:0000313" key="3">
    <source>
        <dbReference type="Proteomes" id="UP000595823"/>
    </source>
</evidence>
<proteinExistence type="predicted"/>
<feature type="transmembrane region" description="Helical" evidence="1">
    <location>
        <begin position="100"/>
        <end position="117"/>
    </location>
</feature>
<feature type="transmembrane region" description="Helical" evidence="1">
    <location>
        <begin position="123"/>
        <end position="142"/>
    </location>
</feature>
<dbReference type="AlphaFoldDB" id="A0A7T6Z7F5"/>
<dbReference type="Proteomes" id="UP000595823">
    <property type="component" value="Chromosome"/>
</dbReference>
<dbReference type="KEGG" id="scia:HUG15_16960"/>
<feature type="transmembrane region" description="Helical" evidence="1">
    <location>
        <begin position="36"/>
        <end position="59"/>
    </location>
</feature>
<dbReference type="EMBL" id="CP054705">
    <property type="protein sequence ID" value="QQK78375.1"/>
    <property type="molecule type" value="Genomic_DNA"/>
</dbReference>
<sequence>MDYVRDYAMYTAIFGMFSLVWFGWAQENPRENWRKYIGIASGIALIVCLVGVYLSVTHWDAATTLSEMDALATYIIVFYAQLIIGGLGAFLLIRKKKKDYVASWIAFIVGAHFFWLVNVFQDASLYILAVLMIAIAGISPWLSKKMRVTNSAIIGIGSGTALFCFAILGLIRYLLA</sequence>
<keyword evidence="1" id="KW-0472">Membrane</keyword>
<evidence type="ECO:0000313" key="2">
    <source>
        <dbReference type="EMBL" id="QQK78375.1"/>
    </source>
</evidence>
<gene>
    <name evidence="2" type="ORF">HUG15_16960</name>
</gene>
<keyword evidence="1" id="KW-0812">Transmembrane</keyword>
<reference evidence="2 3" key="1">
    <citation type="submission" date="2020-06" db="EMBL/GenBank/DDBJ databases">
        <title>Genomic analysis of Salicibibacter sp. NKC5-3.</title>
        <authorList>
            <person name="Oh Y.J."/>
        </authorList>
    </citation>
    <scope>NUCLEOTIDE SEQUENCE [LARGE SCALE GENOMIC DNA]</scope>
    <source>
        <strain evidence="2 3">NKC5-3</strain>
    </source>
</reference>
<feature type="transmembrane region" description="Helical" evidence="1">
    <location>
        <begin position="71"/>
        <end position="93"/>
    </location>
</feature>
<feature type="transmembrane region" description="Helical" evidence="1">
    <location>
        <begin position="154"/>
        <end position="175"/>
    </location>
</feature>